<evidence type="ECO:0000259" key="13">
    <source>
        <dbReference type="PROSITE" id="PS50862"/>
    </source>
</evidence>
<evidence type="ECO:0000313" key="16">
    <source>
        <dbReference type="Proteomes" id="UP001301350"/>
    </source>
</evidence>
<dbReference type="GO" id="GO:0005524">
    <property type="term" value="F:ATP binding"/>
    <property type="evidence" value="ECO:0007669"/>
    <property type="project" value="UniProtKB-KW"/>
</dbReference>
<evidence type="ECO:0000256" key="12">
    <source>
        <dbReference type="SAM" id="MobiDB-lite"/>
    </source>
</evidence>
<evidence type="ECO:0000256" key="4">
    <source>
        <dbReference type="ARBA" id="ARBA00022490"/>
    </source>
</evidence>
<keyword evidence="16" id="KW-1185">Reference proteome</keyword>
<dbReference type="InterPro" id="IPR012947">
    <property type="entry name" value="tRNA_SAD"/>
</dbReference>
<dbReference type="FunFam" id="3.30.980.10:FF:000003">
    <property type="entry name" value="Threonine--tRNA ligase, cytoplasmic"/>
    <property type="match status" value="1"/>
</dbReference>
<dbReference type="PANTHER" id="PTHR11451:SF46">
    <property type="entry name" value="THREONINE--TRNA LIGASE"/>
    <property type="match status" value="1"/>
</dbReference>
<dbReference type="EC" id="6.1.1.3" evidence="3"/>
<dbReference type="InterPro" id="IPR012676">
    <property type="entry name" value="TGS-like"/>
</dbReference>
<dbReference type="Pfam" id="PF02824">
    <property type="entry name" value="TGS"/>
    <property type="match status" value="1"/>
</dbReference>
<keyword evidence="6" id="KW-0547">Nucleotide-binding</keyword>
<dbReference type="Gene3D" id="3.30.930.10">
    <property type="entry name" value="Bira Bifunctional Protein, Domain 2"/>
    <property type="match status" value="1"/>
</dbReference>
<evidence type="ECO:0000256" key="6">
    <source>
        <dbReference type="ARBA" id="ARBA00022741"/>
    </source>
</evidence>
<dbReference type="InterPro" id="IPR004095">
    <property type="entry name" value="TGS"/>
</dbReference>
<dbReference type="GO" id="GO:0009507">
    <property type="term" value="C:chloroplast"/>
    <property type="evidence" value="ECO:0007669"/>
    <property type="project" value="TreeGrafter"/>
</dbReference>
<evidence type="ECO:0000256" key="5">
    <source>
        <dbReference type="ARBA" id="ARBA00022598"/>
    </source>
</evidence>
<dbReference type="Pfam" id="PF03129">
    <property type="entry name" value="HGTP_anticodon"/>
    <property type="match status" value="1"/>
</dbReference>
<evidence type="ECO:0000256" key="10">
    <source>
        <dbReference type="ARBA" id="ARBA00031900"/>
    </source>
</evidence>
<evidence type="ECO:0000256" key="3">
    <source>
        <dbReference type="ARBA" id="ARBA00013163"/>
    </source>
</evidence>
<dbReference type="PANTHER" id="PTHR11451">
    <property type="entry name" value="THREONINE-TRNA LIGASE"/>
    <property type="match status" value="1"/>
</dbReference>
<feature type="domain" description="Aminoacyl-transfer RNA synthetases class-II family profile" evidence="13">
    <location>
        <begin position="324"/>
        <end position="609"/>
    </location>
</feature>
<dbReference type="InterPro" id="IPR047246">
    <property type="entry name" value="ThrRS_anticodon"/>
</dbReference>
<dbReference type="Gene3D" id="3.10.20.30">
    <property type="match status" value="1"/>
</dbReference>
<dbReference type="Pfam" id="PF07973">
    <property type="entry name" value="tRNA_SAD"/>
    <property type="match status" value="1"/>
</dbReference>
<dbReference type="FunFam" id="3.30.930.10:FF:000019">
    <property type="entry name" value="Threonine--tRNA ligase"/>
    <property type="match status" value="1"/>
</dbReference>
<dbReference type="Pfam" id="PF00587">
    <property type="entry name" value="tRNA-synt_2b"/>
    <property type="match status" value="1"/>
</dbReference>
<dbReference type="HAMAP" id="MF_00184">
    <property type="entry name" value="Thr_tRNA_synth"/>
    <property type="match status" value="1"/>
</dbReference>
<dbReference type="InterPro" id="IPR002314">
    <property type="entry name" value="aa-tRNA-synt_IIb"/>
</dbReference>
<evidence type="ECO:0000256" key="8">
    <source>
        <dbReference type="ARBA" id="ARBA00022917"/>
    </source>
</evidence>
<gene>
    <name evidence="15" type="ORF">CDCA_CDCA02G0766</name>
</gene>
<dbReference type="Gene3D" id="3.30.980.10">
    <property type="entry name" value="Threonyl-trna Synthetase, Chain A, domain 2"/>
    <property type="match status" value="1"/>
</dbReference>
<keyword evidence="4" id="KW-0963">Cytoplasm</keyword>
<dbReference type="PRINTS" id="PR01047">
    <property type="entry name" value="TRNASYNTHTHR"/>
</dbReference>
<dbReference type="InterPro" id="IPR012675">
    <property type="entry name" value="Beta-grasp_dom_sf"/>
</dbReference>
<accession>A0AAV9IRB9</accession>
<dbReference type="PROSITE" id="PS50862">
    <property type="entry name" value="AA_TRNA_LIGASE_II"/>
    <property type="match status" value="1"/>
</dbReference>
<dbReference type="SUPFAM" id="SSF52954">
    <property type="entry name" value="Class II aaRS ABD-related"/>
    <property type="match status" value="1"/>
</dbReference>
<dbReference type="GO" id="GO:0005739">
    <property type="term" value="C:mitochondrion"/>
    <property type="evidence" value="ECO:0007669"/>
    <property type="project" value="TreeGrafter"/>
</dbReference>
<dbReference type="CDD" id="cd00860">
    <property type="entry name" value="ThrRS_anticodon"/>
    <property type="match status" value="1"/>
</dbReference>
<evidence type="ECO:0000256" key="7">
    <source>
        <dbReference type="ARBA" id="ARBA00022840"/>
    </source>
</evidence>
<comment type="catalytic activity">
    <reaction evidence="11">
        <text>tRNA(Thr) + L-threonine + ATP = L-threonyl-tRNA(Thr) + AMP + diphosphate + H(+)</text>
        <dbReference type="Rhea" id="RHEA:24624"/>
        <dbReference type="Rhea" id="RHEA-COMP:9670"/>
        <dbReference type="Rhea" id="RHEA-COMP:9704"/>
        <dbReference type="ChEBI" id="CHEBI:15378"/>
        <dbReference type="ChEBI" id="CHEBI:30616"/>
        <dbReference type="ChEBI" id="CHEBI:33019"/>
        <dbReference type="ChEBI" id="CHEBI:57926"/>
        <dbReference type="ChEBI" id="CHEBI:78442"/>
        <dbReference type="ChEBI" id="CHEBI:78534"/>
        <dbReference type="ChEBI" id="CHEBI:456215"/>
        <dbReference type="EC" id="6.1.1.3"/>
    </reaction>
</comment>
<comment type="subcellular location">
    <subcellularLocation>
        <location evidence="1">Cytoplasm</location>
    </subcellularLocation>
</comment>
<evidence type="ECO:0000256" key="2">
    <source>
        <dbReference type="ARBA" id="ARBA00008226"/>
    </source>
</evidence>
<sequence length="711" mass="82099">MNSPPDSRAVPDDLSQQVKDLHVEPPSEPEYVRFRQQCWERFRAARQPSAAPDGSETPIRIELPDGTVHTGLRGRTTPMEVARALNDATAREALVAVVDGGLYDMNRPLTADCRLAFKSFDTPEGQSVLWHSTAHVLGEAMEYKYHGQLCIGPPVEDGFYYDIYLGDRAVVEGDLADLERRVQSILKDKNRTFERMELTKAEAREMFAYNGFKCEIIDKLSEHDTITAYRDGPFIDLCRGPHVPACGHIKAVKITKTGQAYWLGRADQPSLQRVYGISFPDKQQLKEWQKRMEEAARRDHRKIGREQELFFFHPFSPGSCFFLPHGTRLYNRLLDFIRREYWSRGYDEVLTPTVFDFALWEVSGHAANYRENMFSFESERREFGMKPMNCPSHCLMFAHRKRSHRELPLRLADFGVLHRNELSGTLSGLTRVRKFEQDDAHIFCTPEQVESEVLHYLEFLKHVYDVFGFRFELELSTRPDKFMGDVALWERAEAMLEMALVTFTGKRRDEPGGWRLNPGDGAFYGPKIDVQVYDALHRRHQCATVQLDFQLPIRFDLRYVASSARDAGADEDEERNAVVHRPVMIHRAIFGSFERFIAILTEHYGGKWPFWLSPRQAIVVPVSDRFVAYGRQVQQQLHDAGFYVDVDATDRKLPKKIREAQLAQYNYILVVGEKEQADATVSVRTRDNQVHGERAVEVLLGEWEEKLRQHS</sequence>
<evidence type="ECO:0000256" key="1">
    <source>
        <dbReference type="ARBA" id="ARBA00004496"/>
    </source>
</evidence>
<dbReference type="SUPFAM" id="SSF81271">
    <property type="entry name" value="TGS-like"/>
    <property type="match status" value="1"/>
</dbReference>
<dbReference type="InterPro" id="IPR004154">
    <property type="entry name" value="Anticodon-bd"/>
</dbReference>
<dbReference type="InterPro" id="IPR002320">
    <property type="entry name" value="Thr-tRNA-ligase_IIa"/>
</dbReference>
<comment type="similarity">
    <text evidence="2">Belongs to the class-II aminoacyl-tRNA synthetase family.</text>
</comment>
<evidence type="ECO:0000313" key="15">
    <source>
        <dbReference type="EMBL" id="KAK4534741.1"/>
    </source>
</evidence>
<dbReference type="CDD" id="cd01667">
    <property type="entry name" value="TGS_ThrRS"/>
    <property type="match status" value="1"/>
</dbReference>
<organism evidence="15 16">
    <name type="scientific">Cyanidium caldarium</name>
    <name type="common">Red alga</name>
    <dbReference type="NCBI Taxonomy" id="2771"/>
    <lineage>
        <taxon>Eukaryota</taxon>
        <taxon>Rhodophyta</taxon>
        <taxon>Bangiophyceae</taxon>
        <taxon>Cyanidiales</taxon>
        <taxon>Cyanidiaceae</taxon>
        <taxon>Cyanidium</taxon>
    </lineage>
</organism>
<dbReference type="InterPro" id="IPR036621">
    <property type="entry name" value="Anticodon-bd_dom_sf"/>
</dbReference>
<feature type="compositionally biased region" description="Basic and acidic residues" evidence="12">
    <location>
        <begin position="19"/>
        <end position="29"/>
    </location>
</feature>
<name>A0AAV9IRB9_CYACA</name>
<reference evidence="15 16" key="1">
    <citation type="submission" date="2022-07" db="EMBL/GenBank/DDBJ databases">
        <title>Genome-wide signatures of adaptation to extreme environments.</title>
        <authorList>
            <person name="Cho C.H."/>
            <person name="Yoon H.S."/>
        </authorList>
    </citation>
    <scope>NUCLEOTIDE SEQUENCE [LARGE SCALE GENOMIC DNA]</scope>
    <source>
        <strain evidence="15 16">DBV 063 E5</strain>
    </source>
</reference>
<dbReference type="Proteomes" id="UP001301350">
    <property type="component" value="Unassembled WGS sequence"/>
</dbReference>
<dbReference type="InterPro" id="IPR033728">
    <property type="entry name" value="ThrRS_core"/>
</dbReference>
<keyword evidence="9" id="KW-0030">Aminoacyl-tRNA synthetase</keyword>
<dbReference type="InterPro" id="IPR045864">
    <property type="entry name" value="aa-tRNA-synth_II/BPL/LPL"/>
</dbReference>
<dbReference type="SMART" id="SM00863">
    <property type="entry name" value="tRNA_SAD"/>
    <property type="match status" value="1"/>
</dbReference>
<dbReference type="SUPFAM" id="SSF55186">
    <property type="entry name" value="ThrRS/AlaRS common domain"/>
    <property type="match status" value="1"/>
</dbReference>
<keyword evidence="8" id="KW-0648">Protein biosynthesis</keyword>
<evidence type="ECO:0000256" key="9">
    <source>
        <dbReference type="ARBA" id="ARBA00023146"/>
    </source>
</evidence>
<dbReference type="FunFam" id="3.40.50.800:FF:000019">
    <property type="entry name" value="Threonine--tRNA ligase mitochondrial 1"/>
    <property type="match status" value="1"/>
</dbReference>
<proteinExistence type="inferred from homology"/>
<keyword evidence="5" id="KW-0436">Ligase</keyword>
<feature type="region of interest" description="Disordered" evidence="12">
    <location>
        <begin position="45"/>
        <end position="69"/>
    </location>
</feature>
<dbReference type="GO" id="GO:0006435">
    <property type="term" value="P:threonyl-tRNA aminoacylation"/>
    <property type="evidence" value="ECO:0007669"/>
    <property type="project" value="InterPro"/>
</dbReference>
<feature type="domain" description="TGS" evidence="14">
    <location>
        <begin position="55"/>
        <end position="119"/>
    </location>
</feature>
<evidence type="ECO:0000256" key="11">
    <source>
        <dbReference type="ARBA" id="ARBA00049515"/>
    </source>
</evidence>
<dbReference type="NCBIfam" id="TIGR00418">
    <property type="entry name" value="thrS"/>
    <property type="match status" value="1"/>
</dbReference>
<dbReference type="CDD" id="cd00771">
    <property type="entry name" value="ThrRS_core"/>
    <property type="match status" value="1"/>
</dbReference>
<dbReference type="SUPFAM" id="SSF55681">
    <property type="entry name" value="Class II aaRS and biotin synthetases"/>
    <property type="match status" value="1"/>
</dbReference>
<dbReference type="GO" id="GO:0004829">
    <property type="term" value="F:threonine-tRNA ligase activity"/>
    <property type="evidence" value="ECO:0007669"/>
    <property type="project" value="UniProtKB-EC"/>
</dbReference>
<dbReference type="PROSITE" id="PS51880">
    <property type="entry name" value="TGS"/>
    <property type="match status" value="1"/>
</dbReference>
<evidence type="ECO:0000259" key="14">
    <source>
        <dbReference type="PROSITE" id="PS51880"/>
    </source>
</evidence>
<dbReference type="InterPro" id="IPR018163">
    <property type="entry name" value="Thr/Ala-tRNA-synth_IIc_edit"/>
</dbReference>
<dbReference type="AlphaFoldDB" id="A0AAV9IRB9"/>
<keyword evidence="7" id="KW-0067">ATP-binding</keyword>
<feature type="region of interest" description="Disordered" evidence="12">
    <location>
        <begin position="1"/>
        <end position="29"/>
    </location>
</feature>
<protein>
    <recommendedName>
        <fullName evidence="3">threonine--tRNA ligase</fullName>
        <ecNumber evidence="3">6.1.1.3</ecNumber>
    </recommendedName>
    <alternativeName>
        <fullName evidence="10">Threonyl-tRNA synthetase</fullName>
    </alternativeName>
</protein>
<dbReference type="Gene3D" id="3.40.50.800">
    <property type="entry name" value="Anticodon-binding domain"/>
    <property type="match status" value="1"/>
</dbReference>
<dbReference type="EMBL" id="JANCYW010000002">
    <property type="protein sequence ID" value="KAK4534741.1"/>
    <property type="molecule type" value="Genomic_DNA"/>
</dbReference>
<dbReference type="InterPro" id="IPR006195">
    <property type="entry name" value="aa-tRNA-synth_II"/>
</dbReference>
<comment type="caution">
    <text evidence="15">The sequence shown here is derived from an EMBL/GenBank/DDBJ whole genome shotgun (WGS) entry which is preliminary data.</text>
</comment>